<dbReference type="InterPro" id="IPR001612">
    <property type="entry name" value="Caveolin"/>
</dbReference>
<dbReference type="GO" id="GO:0005901">
    <property type="term" value="C:caveola"/>
    <property type="evidence" value="ECO:0007669"/>
    <property type="project" value="UniProtKB-SubCell"/>
</dbReference>
<dbReference type="GO" id="GO:0070836">
    <property type="term" value="P:caveola assembly"/>
    <property type="evidence" value="ECO:0007669"/>
    <property type="project" value="InterPro"/>
</dbReference>
<comment type="similarity">
    <text evidence="2 6">Belongs to the caveolin family.</text>
</comment>
<keyword evidence="5 6" id="KW-0472">Membrane</keyword>
<evidence type="ECO:0000256" key="4">
    <source>
        <dbReference type="ARBA" id="ARBA00023034"/>
    </source>
</evidence>
<dbReference type="EMBL" id="JBAMIC010002259">
    <property type="protein sequence ID" value="KAK7089311.1"/>
    <property type="molecule type" value="Genomic_DNA"/>
</dbReference>
<gene>
    <name evidence="7" type="ORF">V1264_024691</name>
</gene>
<comment type="caution">
    <text evidence="7">The sequence shown here is derived from an EMBL/GenBank/DDBJ whole genome shotgun (WGS) entry which is preliminary data.</text>
</comment>
<evidence type="ECO:0000256" key="1">
    <source>
        <dbReference type="ARBA" id="ARBA00004202"/>
    </source>
</evidence>
<protein>
    <recommendedName>
        <fullName evidence="6">Caveolin</fullName>
    </recommendedName>
</protein>
<dbReference type="Proteomes" id="UP001374579">
    <property type="component" value="Unassembled WGS sequence"/>
</dbReference>
<organism evidence="7 8">
    <name type="scientific">Littorina saxatilis</name>
    <dbReference type="NCBI Taxonomy" id="31220"/>
    <lineage>
        <taxon>Eukaryota</taxon>
        <taxon>Metazoa</taxon>
        <taxon>Spiralia</taxon>
        <taxon>Lophotrochozoa</taxon>
        <taxon>Mollusca</taxon>
        <taxon>Gastropoda</taxon>
        <taxon>Caenogastropoda</taxon>
        <taxon>Littorinimorpha</taxon>
        <taxon>Littorinoidea</taxon>
        <taxon>Littorinidae</taxon>
        <taxon>Littorina</taxon>
    </lineage>
</organism>
<dbReference type="PANTHER" id="PTHR10844:SF19">
    <property type="entry name" value="CAVEOLIN-2"/>
    <property type="match status" value="1"/>
</dbReference>
<keyword evidence="4 6" id="KW-0333">Golgi apparatus</keyword>
<sequence length="129" mass="14279">MADLDLLNRDPNNLNDHVRVAFEDVLAEPDGAHSIDCVWKCSYSCFNCAKNCCYNVLTILCGLPLALCWGCEFACITFSHVWQITPCLRAFMINCGCAQKFFGTCLQCCLGPICESFGLCFSNIVVKNA</sequence>
<evidence type="ECO:0000313" key="8">
    <source>
        <dbReference type="Proteomes" id="UP001374579"/>
    </source>
</evidence>
<evidence type="ECO:0000256" key="5">
    <source>
        <dbReference type="ARBA" id="ARBA00023136"/>
    </source>
</evidence>
<name>A0AAN9FYN6_9CAEN</name>
<proteinExistence type="inferred from homology"/>
<evidence type="ECO:0000313" key="7">
    <source>
        <dbReference type="EMBL" id="KAK7089311.1"/>
    </source>
</evidence>
<dbReference type="Pfam" id="PF01146">
    <property type="entry name" value="Caveolin"/>
    <property type="match status" value="1"/>
</dbReference>
<dbReference type="GO" id="GO:0000139">
    <property type="term" value="C:Golgi membrane"/>
    <property type="evidence" value="ECO:0007669"/>
    <property type="project" value="UniProtKB-SubCell"/>
</dbReference>
<keyword evidence="3 6" id="KW-1003">Cell membrane</keyword>
<comment type="subcellular location">
    <subcellularLocation>
        <location evidence="1 6">Cell membrane</location>
        <topology evidence="1 6">Peripheral membrane protein</topology>
    </subcellularLocation>
    <subcellularLocation>
        <location evidence="6">Golgi apparatus membrane</location>
        <topology evidence="6">Peripheral membrane protein</topology>
    </subcellularLocation>
    <subcellularLocation>
        <location evidence="6">Membrane</location>
        <location evidence="6">Caveola</location>
        <topology evidence="6">Peripheral membrane protein</topology>
    </subcellularLocation>
</comment>
<keyword evidence="8" id="KW-1185">Reference proteome</keyword>
<comment type="function">
    <text evidence="6">May act as a scaffolding protein within caveolar membranes. Interacts directly with G-protein alpha subunits and can functionally regulate their activity.</text>
</comment>
<evidence type="ECO:0000256" key="2">
    <source>
        <dbReference type="ARBA" id="ARBA00010988"/>
    </source>
</evidence>
<dbReference type="PANTHER" id="PTHR10844">
    <property type="entry name" value="CAVEOLIN"/>
    <property type="match status" value="1"/>
</dbReference>
<reference evidence="7 8" key="1">
    <citation type="submission" date="2024-02" db="EMBL/GenBank/DDBJ databases">
        <title>Chromosome-scale genome assembly of the rough periwinkle Littorina saxatilis.</title>
        <authorList>
            <person name="De Jode A."/>
            <person name="Faria R."/>
            <person name="Formenti G."/>
            <person name="Sims Y."/>
            <person name="Smith T.P."/>
            <person name="Tracey A."/>
            <person name="Wood J.M.D."/>
            <person name="Zagrodzka Z.B."/>
            <person name="Johannesson K."/>
            <person name="Butlin R.K."/>
            <person name="Leder E.H."/>
        </authorList>
    </citation>
    <scope>NUCLEOTIDE SEQUENCE [LARGE SCALE GENOMIC DNA]</scope>
    <source>
        <strain evidence="7">Snail1</strain>
        <tissue evidence="7">Muscle</tissue>
    </source>
</reference>
<evidence type="ECO:0000256" key="3">
    <source>
        <dbReference type="ARBA" id="ARBA00022475"/>
    </source>
</evidence>
<dbReference type="GO" id="GO:0060090">
    <property type="term" value="F:molecular adaptor activity"/>
    <property type="evidence" value="ECO:0007669"/>
    <property type="project" value="TreeGrafter"/>
</dbReference>
<accession>A0AAN9FYN6</accession>
<evidence type="ECO:0000256" key="6">
    <source>
        <dbReference type="RuleBase" id="RU000680"/>
    </source>
</evidence>
<dbReference type="AlphaFoldDB" id="A0AAN9FYN6"/>